<proteinExistence type="predicted"/>
<reference evidence="2" key="1">
    <citation type="submission" date="2016-11" db="EMBL/GenBank/DDBJ databases">
        <authorList>
            <person name="Varghese N."/>
            <person name="Submissions S."/>
        </authorList>
    </citation>
    <scope>NUCLEOTIDE SEQUENCE [LARGE SCALE GENOMIC DNA]</scope>
    <source>
        <strain evidence="2">DSM 27619</strain>
    </source>
</reference>
<protein>
    <recommendedName>
        <fullName evidence="3">Pimeloyl-ACP methyl ester carboxylesterase</fullName>
    </recommendedName>
</protein>
<gene>
    <name evidence="1" type="ORF">SAMN05443633_12038</name>
</gene>
<dbReference type="AlphaFoldDB" id="A0A1M5LV43"/>
<name>A0A1M5LV43_9FLAO</name>
<dbReference type="SUPFAM" id="SSF53474">
    <property type="entry name" value="alpha/beta-Hydrolases"/>
    <property type="match status" value="1"/>
</dbReference>
<evidence type="ECO:0000313" key="1">
    <source>
        <dbReference type="EMBL" id="SHG68927.1"/>
    </source>
</evidence>
<dbReference type="STRING" id="1416778.SAMN05443633_12038"/>
<dbReference type="Proteomes" id="UP000184518">
    <property type="component" value="Unassembled WGS sequence"/>
</dbReference>
<evidence type="ECO:0000313" key="2">
    <source>
        <dbReference type="Proteomes" id="UP000184518"/>
    </source>
</evidence>
<sequence>MEAALFLSGFFYFSDMKIYVVSGLGADFKVLEKIQFPEHHEIVFIDWLIPYQNEEFSHYVIRMAEKIDVSEPFYLLGYSFGGIMVQEINKLKPAQKIVILGSIKSDKEKSRLIKTGEVTGIPRILPVRLFNQRTAEMYGVIRKFFDSKNPKILQYFTVRDSYYLKWSVEKISAWKFDENPDVIQILGDRDIVFPIKNSKPDFIIKGGTHLFPLMKFKEVSYILKGVFA</sequence>
<dbReference type="Gene3D" id="3.40.50.1820">
    <property type="entry name" value="alpha/beta hydrolase"/>
    <property type="match status" value="1"/>
</dbReference>
<dbReference type="InterPro" id="IPR029058">
    <property type="entry name" value="AB_hydrolase_fold"/>
</dbReference>
<organism evidence="1 2">
    <name type="scientific">Chryseobacterium arachidis</name>
    <dbReference type="NCBI Taxonomy" id="1416778"/>
    <lineage>
        <taxon>Bacteria</taxon>
        <taxon>Pseudomonadati</taxon>
        <taxon>Bacteroidota</taxon>
        <taxon>Flavobacteriia</taxon>
        <taxon>Flavobacteriales</taxon>
        <taxon>Weeksellaceae</taxon>
        <taxon>Chryseobacterium group</taxon>
        <taxon>Chryseobacterium</taxon>
    </lineage>
</organism>
<accession>A0A1M5LV43</accession>
<dbReference type="EMBL" id="FQUT01000020">
    <property type="protein sequence ID" value="SHG68927.1"/>
    <property type="molecule type" value="Genomic_DNA"/>
</dbReference>
<keyword evidence="2" id="KW-1185">Reference proteome</keyword>
<evidence type="ECO:0008006" key="3">
    <source>
        <dbReference type="Google" id="ProtNLM"/>
    </source>
</evidence>